<dbReference type="CDD" id="cd01960">
    <property type="entry name" value="nsLTP1"/>
    <property type="match status" value="1"/>
</dbReference>
<dbReference type="InterPro" id="IPR036312">
    <property type="entry name" value="Bifun_inhib/LTP/seed_sf"/>
</dbReference>
<evidence type="ECO:0000256" key="2">
    <source>
        <dbReference type="ARBA" id="ARBA00023157"/>
    </source>
</evidence>
<evidence type="ECO:0000259" key="5">
    <source>
        <dbReference type="SMART" id="SM00499"/>
    </source>
</evidence>
<evidence type="ECO:0000256" key="1">
    <source>
        <dbReference type="ARBA" id="ARBA00009748"/>
    </source>
</evidence>
<accession>A0A5N6RI75</accession>
<organism evidence="6 7">
    <name type="scientific">Carpinus fangiana</name>
    <dbReference type="NCBI Taxonomy" id="176857"/>
    <lineage>
        <taxon>Eukaryota</taxon>
        <taxon>Viridiplantae</taxon>
        <taxon>Streptophyta</taxon>
        <taxon>Embryophyta</taxon>
        <taxon>Tracheophyta</taxon>
        <taxon>Spermatophyta</taxon>
        <taxon>Magnoliopsida</taxon>
        <taxon>eudicotyledons</taxon>
        <taxon>Gunneridae</taxon>
        <taxon>Pentapetalae</taxon>
        <taxon>rosids</taxon>
        <taxon>fabids</taxon>
        <taxon>Fagales</taxon>
        <taxon>Betulaceae</taxon>
        <taxon>Carpinus</taxon>
    </lineage>
</organism>
<dbReference type="Pfam" id="PF00234">
    <property type="entry name" value="Tryp_alpha_amyl"/>
    <property type="match status" value="1"/>
</dbReference>
<protein>
    <recommendedName>
        <fullName evidence="3">Non-specific lipid-transfer protein</fullName>
    </recommendedName>
</protein>
<dbReference type="PANTHER" id="PTHR33076">
    <property type="entry name" value="NON-SPECIFIC LIPID-TRANSFER PROTEIN 2-RELATED"/>
    <property type="match status" value="1"/>
</dbReference>
<keyword evidence="2" id="KW-1015">Disulfide bond</keyword>
<dbReference type="GO" id="GO:0006869">
    <property type="term" value="P:lipid transport"/>
    <property type="evidence" value="ECO:0007669"/>
    <property type="project" value="InterPro"/>
</dbReference>
<keyword evidence="4" id="KW-0732">Signal</keyword>
<comment type="function">
    <text evidence="3">Plant non-specific lipid-transfer proteins transfer phospholipids as well as galactolipids across membranes. May play a role in wax or cutin deposition in the cell walls of expanding epidermal cells and certain secretory tissues.</text>
</comment>
<dbReference type="EMBL" id="CM017327">
    <property type="protein sequence ID" value="KAE8099091.1"/>
    <property type="molecule type" value="Genomic_DNA"/>
</dbReference>
<comment type="similarity">
    <text evidence="1 3">Belongs to the plant LTP family.</text>
</comment>
<name>A0A5N6RI75_9ROSI</name>
<proteinExistence type="inferred from homology"/>
<dbReference type="Gene3D" id="1.10.110.10">
    <property type="entry name" value="Plant lipid-transfer and hydrophobic proteins"/>
    <property type="match status" value="1"/>
</dbReference>
<dbReference type="AlphaFoldDB" id="A0A5N6RI75"/>
<keyword evidence="3" id="KW-0813">Transport</keyword>
<reference evidence="6 7" key="1">
    <citation type="submission" date="2019-06" db="EMBL/GenBank/DDBJ databases">
        <title>A chromosomal-level reference genome of Carpinus fangiana (Coryloideae, Betulaceae).</title>
        <authorList>
            <person name="Yang X."/>
            <person name="Wang Z."/>
            <person name="Zhang L."/>
            <person name="Hao G."/>
            <person name="Liu J."/>
            <person name="Yang Y."/>
        </authorList>
    </citation>
    <scope>NUCLEOTIDE SEQUENCE [LARGE SCALE GENOMIC DNA]</scope>
    <source>
        <strain evidence="6">Cfa_2016G</strain>
        <tissue evidence="6">Leaf</tissue>
    </source>
</reference>
<sequence length="142" mass="15462">MASSCVLKVTCLALVCMVVSAAKAKAEIACDEVVVNSLRPCVIDIAYGEIVSDTCCSGIKTLRRLAKTRADRTGICTCLEQFLDGYPYTDDHVRLGAALPEKCGVNLPYKISPTMDCNGYDWLCHLCVVCNMLVCKTMFSYA</sequence>
<dbReference type="PRINTS" id="PR00382">
    <property type="entry name" value="LIPIDTRNSFER"/>
</dbReference>
<evidence type="ECO:0000313" key="7">
    <source>
        <dbReference type="Proteomes" id="UP000327013"/>
    </source>
</evidence>
<dbReference type="InterPro" id="IPR016140">
    <property type="entry name" value="Bifunc_inhib/LTP/seed_store"/>
</dbReference>
<dbReference type="Proteomes" id="UP000327013">
    <property type="component" value="Chromosome 7"/>
</dbReference>
<feature type="chain" id="PRO_5024309900" description="Non-specific lipid-transfer protein" evidence="4">
    <location>
        <begin position="22"/>
        <end position="142"/>
    </location>
</feature>
<dbReference type="SUPFAM" id="SSF47699">
    <property type="entry name" value="Bifunctional inhibitor/lipid-transfer protein/seed storage 2S albumin"/>
    <property type="match status" value="1"/>
</dbReference>
<evidence type="ECO:0000256" key="4">
    <source>
        <dbReference type="SAM" id="SignalP"/>
    </source>
</evidence>
<keyword evidence="7" id="KW-1185">Reference proteome</keyword>
<evidence type="ECO:0000256" key="3">
    <source>
        <dbReference type="RuleBase" id="RU000628"/>
    </source>
</evidence>
<dbReference type="InterPro" id="IPR000528">
    <property type="entry name" value="Plant_nsLTP"/>
</dbReference>
<dbReference type="OrthoDB" id="1890443at2759"/>
<evidence type="ECO:0000313" key="6">
    <source>
        <dbReference type="EMBL" id="KAE8099091.1"/>
    </source>
</evidence>
<feature type="domain" description="Bifunctional inhibitor/plant lipid transfer protein/seed storage helical" evidence="5">
    <location>
        <begin position="30"/>
        <end position="117"/>
    </location>
</feature>
<keyword evidence="3" id="KW-0446">Lipid-binding</keyword>
<dbReference type="SMART" id="SM00499">
    <property type="entry name" value="AAI"/>
    <property type="match status" value="1"/>
</dbReference>
<feature type="signal peptide" evidence="4">
    <location>
        <begin position="1"/>
        <end position="21"/>
    </location>
</feature>
<dbReference type="GO" id="GO:0008289">
    <property type="term" value="F:lipid binding"/>
    <property type="evidence" value="ECO:0007669"/>
    <property type="project" value="UniProtKB-KW"/>
</dbReference>
<gene>
    <name evidence="6" type="ORF">FH972_017099</name>
</gene>